<evidence type="ECO:0000256" key="1">
    <source>
        <dbReference type="SAM" id="Phobius"/>
    </source>
</evidence>
<accession>A0A2V3INE1</accession>
<name>A0A2V3INE1_9FLOR</name>
<feature type="transmembrane region" description="Helical" evidence="1">
    <location>
        <begin position="392"/>
        <end position="411"/>
    </location>
</feature>
<keyword evidence="1" id="KW-0472">Membrane</keyword>
<gene>
    <name evidence="2" type="ORF">BWQ96_06655</name>
</gene>
<sequence>MVTLEVDSRFINAGIYIIVDVIIFAVLLSGIISLQTWYVKHRMFQGHDVSVQEFPLIAFSGGVVSDGTPLSFVFVGAHLLLMAILFSLTLGVNGRSDKAYRPTKREYISRLTPSDTPLVAEQRIYPQILASCNSFEKSQLMYFEVAFDSEENRMELTDGTAENQIGNESVGMAVDSESVLCQDYEEAKPLLRVLKCGVNRNACCNLYITQPQVLVLERGDGGEQDWQRNGVAVWFGSTALLRNSVRSVSSQVSTARYNRLICLSSQTGSLPSGELGMRTNCMLGVWNENKSAFRFRLGTISLTNKTRNSIMDTAEDRKVEFTAYSVEIEIEWDANEEKVLSNGLHSIGGNMVPARLFLDTFVSRSSQSVALGNTAVYEKYEVLVTDISTACLVGYGVLTILGLIVGCLTLWMKCRKKSDTEAIPEVNTYQGLLLMLGKLLSQNQTDLGGPSRLAFRFDRGEAKQGNVEARHSSLVLVEQDEESNIRRRLQLAWATRFGRKFEGQQRGRSPCRELPSEYYP</sequence>
<dbReference type="Proteomes" id="UP000247409">
    <property type="component" value="Unassembled WGS sequence"/>
</dbReference>
<keyword evidence="3" id="KW-1185">Reference proteome</keyword>
<protein>
    <submittedName>
        <fullName evidence="2">Uncharacterized protein</fullName>
    </submittedName>
</protein>
<keyword evidence="1" id="KW-0812">Transmembrane</keyword>
<dbReference type="EMBL" id="NBIV01000118">
    <property type="protein sequence ID" value="PXF43598.1"/>
    <property type="molecule type" value="Genomic_DNA"/>
</dbReference>
<proteinExistence type="predicted"/>
<feature type="transmembrane region" description="Helical" evidence="1">
    <location>
        <begin position="70"/>
        <end position="92"/>
    </location>
</feature>
<evidence type="ECO:0000313" key="3">
    <source>
        <dbReference type="Proteomes" id="UP000247409"/>
    </source>
</evidence>
<dbReference type="AlphaFoldDB" id="A0A2V3INE1"/>
<reference evidence="2 3" key="1">
    <citation type="journal article" date="2018" name="Mol. Biol. Evol.">
        <title>Analysis of the draft genome of the red seaweed Gracilariopsis chorda provides insights into genome size evolution in Rhodophyta.</title>
        <authorList>
            <person name="Lee J."/>
            <person name="Yang E.C."/>
            <person name="Graf L."/>
            <person name="Yang J.H."/>
            <person name="Qiu H."/>
            <person name="Zel Zion U."/>
            <person name="Chan C.X."/>
            <person name="Stephens T.G."/>
            <person name="Weber A.P.M."/>
            <person name="Boo G.H."/>
            <person name="Boo S.M."/>
            <person name="Kim K.M."/>
            <person name="Shin Y."/>
            <person name="Jung M."/>
            <person name="Lee S.J."/>
            <person name="Yim H.S."/>
            <person name="Lee J.H."/>
            <person name="Bhattacharya D."/>
            <person name="Yoon H.S."/>
        </authorList>
    </citation>
    <scope>NUCLEOTIDE SEQUENCE [LARGE SCALE GENOMIC DNA]</scope>
    <source>
        <strain evidence="2 3">SKKU-2015</strain>
        <tissue evidence="2">Whole body</tissue>
    </source>
</reference>
<feature type="transmembrane region" description="Helical" evidence="1">
    <location>
        <begin position="13"/>
        <end position="34"/>
    </location>
</feature>
<evidence type="ECO:0000313" key="2">
    <source>
        <dbReference type="EMBL" id="PXF43598.1"/>
    </source>
</evidence>
<organism evidence="2 3">
    <name type="scientific">Gracilariopsis chorda</name>
    <dbReference type="NCBI Taxonomy" id="448386"/>
    <lineage>
        <taxon>Eukaryota</taxon>
        <taxon>Rhodophyta</taxon>
        <taxon>Florideophyceae</taxon>
        <taxon>Rhodymeniophycidae</taxon>
        <taxon>Gracilariales</taxon>
        <taxon>Gracilariaceae</taxon>
        <taxon>Gracilariopsis</taxon>
    </lineage>
</organism>
<dbReference type="OrthoDB" id="10536686at2759"/>
<comment type="caution">
    <text evidence="2">The sequence shown here is derived from an EMBL/GenBank/DDBJ whole genome shotgun (WGS) entry which is preliminary data.</text>
</comment>
<keyword evidence="1" id="KW-1133">Transmembrane helix</keyword>